<evidence type="ECO:0000313" key="11">
    <source>
        <dbReference type="Proteomes" id="UP001327560"/>
    </source>
</evidence>
<feature type="compositionally biased region" description="Low complexity" evidence="8">
    <location>
        <begin position="12"/>
        <end position="40"/>
    </location>
</feature>
<dbReference type="GO" id="GO:0003700">
    <property type="term" value="F:DNA-binding transcription factor activity"/>
    <property type="evidence" value="ECO:0007669"/>
    <property type="project" value="InterPro"/>
</dbReference>
<dbReference type="SUPFAM" id="SSF54171">
    <property type="entry name" value="DNA-binding domain"/>
    <property type="match status" value="1"/>
</dbReference>
<protein>
    <submittedName>
        <fullName evidence="10">Ethylene-responsive transcription factor</fullName>
    </submittedName>
</protein>
<evidence type="ECO:0000256" key="5">
    <source>
        <dbReference type="ARBA" id="ARBA00023163"/>
    </source>
</evidence>
<dbReference type="InterPro" id="IPR036955">
    <property type="entry name" value="AP2/ERF_dom_sf"/>
</dbReference>
<dbReference type="SMART" id="SM00380">
    <property type="entry name" value="AP2"/>
    <property type="match status" value="1"/>
</dbReference>
<gene>
    <name evidence="10" type="ORF">Cni_G14970</name>
</gene>
<dbReference type="GO" id="GO:0005634">
    <property type="term" value="C:nucleus"/>
    <property type="evidence" value="ECO:0007669"/>
    <property type="project" value="UniProtKB-SubCell"/>
</dbReference>
<keyword evidence="4" id="KW-0010">Activator</keyword>
<evidence type="ECO:0000313" key="10">
    <source>
        <dbReference type="EMBL" id="WOL06238.1"/>
    </source>
</evidence>
<feature type="region of interest" description="Disordered" evidence="8">
    <location>
        <begin position="195"/>
        <end position="229"/>
    </location>
</feature>
<keyword evidence="11" id="KW-1185">Reference proteome</keyword>
<dbReference type="CDD" id="cd00018">
    <property type="entry name" value="AP2"/>
    <property type="match status" value="1"/>
</dbReference>
<feature type="compositionally biased region" description="Polar residues" evidence="8">
    <location>
        <begin position="211"/>
        <end position="224"/>
    </location>
</feature>
<evidence type="ECO:0000256" key="6">
    <source>
        <dbReference type="ARBA" id="ARBA00023242"/>
    </source>
</evidence>
<comment type="subcellular location">
    <subcellularLocation>
        <location evidence="1">Nucleus</location>
    </subcellularLocation>
</comment>
<organism evidence="10 11">
    <name type="scientific">Canna indica</name>
    <name type="common">Indian-shot</name>
    <dbReference type="NCBI Taxonomy" id="4628"/>
    <lineage>
        <taxon>Eukaryota</taxon>
        <taxon>Viridiplantae</taxon>
        <taxon>Streptophyta</taxon>
        <taxon>Embryophyta</taxon>
        <taxon>Tracheophyta</taxon>
        <taxon>Spermatophyta</taxon>
        <taxon>Magnoliopsida</taxon>
        <taxon>Liliopsida</taxon>
        <taxon>Zingiberales</taxon>
        <taxon>Cannaceae</taxon>
        <taxon>Canna</taxon>
    </lineage>
</organism>
<dbReference type="Pfam" id="PF00847">
    <property type="entry name" value="AP2"/>
    <property type="match status" value="1"/>
</dbReference>
<dbReference type="EMBL" id="CP136893">
    <property type="protein sequence ID" value="WOL06238.1"/>
    <property type="molecule type" value="Genomic_DNA"/>
</dbReference>
<sequence>MKHLLLLHETSEASSSSSSSFSTITSSSSSRSLSSMTTTSCCPNGGSDPCPVGHSSSKTVKDKRKKKNNRSKRDAEAEAGGGNCTGGEANNDRKRRKVDGKHPVYRGVRMRNWGKWVSEIREPRKKSRIWLGTFPTAEMAARAHDVAALAIKGKAAHLNFPELAADLPRPATAAPKDIQAAAALAAAATFCGGGGGVQAEPQAQAQPKPISRTQEPATPSTSDNGGEEEEEALFDLPDLFLNLKEGFCFSSSSSSWLLSTSAEEDGIEFRMEEPFLWEY</sequence>
<evidence type="ECO:0000256" key="2">
    <source>
        <dbReference type="ARBA" id="ARBA00023015"/>
    </source>
</evidence>
<evidence type="ECO:0000259" key="9">
    <source>
        <dbReference type="PROSITE" id="PS51032"/>
    </source>
</evidence>
<keyword evidence="5" id="KW-0804">Transcription</keyword>
<dbReference type="GO" id="GO:0003677">
    <property type="term" value="F:DNA binding"/>
    <property type="evidence" value="ECO:0007669"/>
    <property type="project" value="UniProtKB-KW"/>
</dbReference>
<dbReference type="PRINTS" id="PR00367">
    <property type="entry name" value="ETHRSPELEMNT"/>
</dbReference>
<keyword evidence="6" id="KW-0539">Nucleus</keyword>
<dbReference type="AlphaFoldDB" id="A0AAQ3QEG6"/>
<evidence type="ECO:0000256" key="3">
    <source>
        <dbReference type="ARBA" id="ARBA00023125"/>
    </source>
</evidence>
<dbReference type="PROSITE" id="PS51032">
    <property type="entry name" value="AP2_ERF"/>
    <property type="match status" value="1"/>
</dbReference>
<keyword evidence="3" id="KW-0238">DNA-binding</keyword>
<evidence type="ECO:0000256" key="4">
    <source>
        <dbReference type="ARBA" id="ARBA00023159"/>
    </source>
</evidence>
<evidence type="ECO:0000256" key="8">
    <source>
        <dbReference type="SAM" id="MobiDB-lite"/>
    </source>
</evidence>
<comment type="similarity">
    <text evidence="7">Belongs to the AP2/ERF transcription factor family. ERF subfamily.</text>
</comment>
<reference evidence="10 11" key="1">
    <citation type="submission" date="2023-10" db="EMBL/GenBank/DDBJ databases">
        <title>Chromosome-scale genome assembly provides insights into flower coloration mechanisms of Canna indica.</title>
        <authorList>
            <person name="Li C."/>
        </authorList>
    </citation>
    <scope>NUCLEOTIDE SEQUENCE [LARGE SCALE GENOMIC DNA]</scope>
    <source>
        <tissue evidence="10">Flower</tissue>
    </source>
</reference>
<dbReference type="InterPro" id="IPR051032">
    <property type="entry name" value="AP2/ERF_TF_ERF_subfamily"/>
</dbReference>
<feature type="domain" description="AP2/ERF" evidence="9">
    <location>
        <begin position="104"/>
        <end position="161"/>
    </location>
</feature>
<dbReference type="FunFam" id="3.30.730.10:FF:000001">
    <property type="entry name" value="Ethylene-responsive transcription factor 2"/>
    <property type="match status" value="1"/>
</dbReference>
<dbReference type="InterPro" id="IPR016177">
    <property type="entry name" value="DNA-bd_dom_sf"/>
</dbReference>
<dbReference type="PANTHER" id="PTHR31985">
    <property type="entry name" value="ETHYLENE-RESPONSIVE TRANSCRIPTION FACTOR ERF042-RELATED"/>
    <property type="match status" value="1"/>
</dbReference>
<feature type="region of interest" description="Disordered" evidence="8">
    <location>
        <begin position="1"/>
        <end position="100"/>
    </location>
</feature>
<dbReference type="InterPro" id="IPR001471">
    <property type="entry name" value="AP2/ERF_dom"/>
</dbReference>
<name>A0AAQ3QEG6_9LILI</name>
<feature type="compositionally biased region" description="Basic residues" evidence="8">
    <location>
        <begin position="61"/>
        <end position="70"/>
    </location>
</feature>
<accession>A0AAQ3QEG6</accession>
<dbReference type="Proteomes" id="UP001327560">
    <property type="component" value="Chromosome 4"/>
</dbReference>
<evidence type="ECO:0000256" key="7">
    <source>
        <dbReference type="ARBA" id="ARBA00024343"/>
    </source>
</evidence>
<evidence type="ECO:0000256" key="1">
    <source>
        <dbReference type="ARBA" id="ARBA00004123"/>
    </source>
</evidence>
<proteinExistence type="inferred from homology"/>
<dbReference type="Gene3D" id="3.30.730.10">
    <property type="entry name" value="AP2/ERF domain"/>
    <property type="match status" value="1"/>
</dbReference>
<dbReference type="PANTHER" id="PTHR31985:SF130">
    <property type="entry name" value="ETHYLENE-RESPONSIVE TRANSCRIPTION FACTOR ERF034"/>
    <property type="match status" value="1"/>
</dbReference>
<keyword evidence="2" id="KW-0805">Transcription regulation</keyword>
<feature type="compositionally biased region" description="Low complexity" evidence="8">
    <location>
        <begin position="198"/>
        <end position="209"/>
    </location>
</feature>